<reference evidence="2 3" key="1">
    <citation type="submission" date="2019-07" db="EMBL/GenBank/DDBJ databases">
        <title>Whole genome shotgun sequence of Chryseobacterium hagamense NBRC 105253.</title>
        <authorList>
            <person name="Hosoyama A."/>
            <person name="Uohara A."/>
            <person name="Ohji S."/>
            <person name="Ichikawa N."/>
        </authorList>
    </citation>
    <scope>NUCLEOTIDE SEQUENCE [LARGE SCALE GENOMIC DNA]</scope>
    <source>
        <strain evidence="2 3">NBRC 105253</strain>
    </source>
</reference>
<sequence>MAPFKKYTNYLSAALITGLLIYHYLFINKYKTSYEAEGLYATGKIHEVKPYGRGTGYDFIYTFQTGGKTYSSETGINPLHFYEAQAFTGKNFLVVYLKSNPHINRLYISVPIIKDTDPEELKKQVDSDPSVRQKLKTIPSSGWFWNNYF</sequence>
<proteinExistence type="predicted"/>
<evidence type="ECO:0000313" key="3">
    <source>
        <dbReference type="Proteomes" id="UP000321863"/>
    </source>
</evidence>
<evidence type="ECO:0000256" key="1">
    <source>
        <dbReference type="SAM" id="Phobius"/>
    </source>
</evidence>
<comment type="caution">
    <text evidence="2">The sequence shown here is derived from an EMBL/GenBank/DDBJ whole genome shotgun (WGS) entry which is preliminary data.</text>
</comment>
<keyword evidence="1" id="KW-0812">Transmembrane</keyword>
<dbReference type="EMBL" id="BJYJ01000002">
    <property type="protein sequence ID" value="GEN75123.1"/>
    <property type="molecule type" value="Genomic_DNA"/>
</dbReference>
<organism evidence="2 3">
    <name type="scientific">Chryseobacterium hagamense</name>
    <dbReference type="NCBI Taxonomy" id="395935"/>
    <lineage>
        <taxon>Bacteria</taxon>
        <taxon>Pseudomonadati</taxon>
        <taxon>Bacteroidota</taxon>
        <taxon>Flavobacteriia</taxon>
        <taxon>Flavobacteriales</taxon>
        <taxon>Weeksellaceae</taxon>
        <taxon>Chryseobacterium group</taxon>
        <taxon>Chryseobacterium</taxon>
    </lineage>
</organism>
<evidence type="ECO:0000313" key="2">
    <source>
        <dbReference type="EMBL" id="GEN75123.1"/>
    </source>
</evidence>
<feature type="transmembrane region" description="Helical" evidence="1">
    <location>
        <begin position="7"/>
        <end position="25"/>
    </location>
</feature>
<name>A0A511YIW9_9FLAO</name>
<keyword evidence="3" id="KW-1185">Reference proteome</keyword>
<gene>
    <name evidence="2" type="ORF">CHA01nite_08630</name>
</gene>
<accession>A0A511YIW9</accession>
<keyword evidence="1" id="KW-0472">Membrane</keyword>
<dbReference type="OrthoDB" id="1262502at2"/>
<keyword evidence="1" id="KW-1133">Transmembrane helix</keyword>
<dbReference type="AlphaFoldDB" id="A0A511YIW9"/>
<evidence type="ECO:0008006" key="4">
    <source>
        <dbReference type="Google" id="ProtNLM"/>
    </source>
</evidence>
<protein>
    <recommendedName>
        <fullName evidence="4">DUF3592 domain-containing protein</fullName>
    </recommendedName>
</protein>
<dbReference type="Proteomes" id="UP000321863">
    <property type="component" value="Unassembled WGS sequence"/>
</dbReference>
<dbReference type="RefSeq" id="WP_146939992.1">
    <property type="nucleotide sequence ID" value="NZ_BJYJ01000002.1"/>
</dbReference>